<evidence type="ECO:0000313" key="2">
    <source>
        <dbReference type="EMBL" id="AWB34757.1"/>
    </source>
</evidence>
<dbReference type="InterPro" id="IPR003673">
    <property type="entry name" value="CoA-Trfase_fam_III"/>
</dbReference>
<dbReference type="PANTHER" id="PTHR48228">
    <property type="entry name" value="SUCCINYL-COA--D-CITRAMALATE COA-TRANSFERASE"/>
    <property type="match status" value="1"/>
</dbReference>
<sequence>MQSDYPDEEISVAHLCLLLHHVMQSIKTRGDGESMTSKHEADTEVRRAIQEILCVHDHELSTQAIQQLSLFGEIPSFDSPHKLTVAAASAIGAYALSVESWWAHVKGERQRVGIDWMQAASALNPGQFMKQNGKALPAMAMMAELRNDFYQTKDSRWFFPVGPYPHLRDGVLELMDCANTPEALSRAFAKHNAEDLEQAFASQKLPGAYARTRQEWMDHSQGAWLATTPLIQIEKLADGPPESLSVGSRPLDHLRVLDLGHVIAGPVVARSLAEHGAQVLRLDPPLKQDPLRQTIDTNIGKRTAFIDLNDPVDQAKARQLMATADVVVQSWRHASLARRGFGPHEAAALRPGIVYVSVSAFGDEGPWAERGGFEQLGQTVSGLAINEGLDGRPSLVPTYLLNDYLTGYLGATGAMLALLRRAKEGGSYHVKVCLTRTSMWIQGLGLQTRDASLRGGHFAQTLNPVLERRMSAFGELEQLPPVAQFSRTPARWDLPPSPNGASLARWT</sequence>
<evidence type="ECO:0000313" key="3">
    <source>
        <dbReference type="Proteomes" id="UP000244571"/>
    </source>
</evidence>
<dbReference type="InterPro" id="IPR023606">
    <property type="entry name" value="CoA-Trfase_III_dom_1_sf"/>
</dbReference>
<name>A0A2R4XLT3_9BURK</name>
<dbReference type="GO" id="GO:0003824">
    <property type="term" value="F:catalytic activity"/>
    <property type="evidence" value="ECO:0007669"/>
    <property type="project" value="InterPro"/>
</dbReference>
<dbReference type="InterPro" id="IPR044855">
    <property type="entry name" value="CoA-Trfase_III_dom3_sf"/>
</dbReference>
<reference evidence="2 3" key="1">
    <citation type="submission" date="2018-04" db="EMBL/GenBank/DDBJ databases">
        <title>Bordetella sp. HZ20 isolated from seawater.</title>
        <authorList>
            <person name="Sun C."/>
        </authorList>
    </citation>
    <scope>NUCLEOTIDE SEQUENCE [LARGE SCALE GENOMIC DNA]</scope>
    <source>
        <strain evidence="2 3">HZ20</strain>
    </source>
</reference>
<keyword evidence="3" id="KW-1185">Reference proteome</keyword>
<protein>
    <submittedName>
        <fullName evidence="2">Acyl-CoA hydratase</fullName>
    </submittedName>
</protein>
<dbReference type="KEGG" id="boz:DBV39_14655"/>
<dbReference type="EMBL" id="CP028901">
    <property type="protein sequence ID" value="AWB34757.1"/>
    <property type="molecule type" value="Genomic_DNA"/>
</dbReference>
<dbReference type="AlphaFoldDB" id="A0A2R4XLT3"/>
<feature type="region of interest" description="Disordered" evidence="1">
    <location>
        <begin position="488"/>
        <end position="507"/>
    </location>
</feature>
<organism evidence="2 3">
    <name type="scientific">Orrella marina</name>
    <dbReference type="NCBI Taxonomy" id="2163011"/>
    <lineage>
        <taxon>Bacteria</taxon>
        <taxon>Pseudomonadati</taxon>
        <taxon>Pseudomonadota</taxon>
        <taxon>Betaproteobacteria</taxon>
        <taxon>Burkholderiales</taxon>
        <taxon>Alcaligenaceae</taxon>
        <taxon>Orrella</taxon>
    </lineage>
</organism>
<proteinExistence type="predicted"/>
<dbReference type="InterPro" id="IPR050509">
    <property type="entry name" value="CoA-transferase_III"/>
</dbReference>
<dbReference type="Proteomes" id="UP000244571">
    <property type="component" value="Chromosome"/>
</dbReference>
<gene>
    <name evidence="2" type="ORF">DBV39_14655</name>
</gene>
<accession>A0A2R4XLT3</accession>
<dbReference type="PANTHER" id="PTHR48228:SF4">
    <property type="entry name" value="BLR3030 PROTEIN"/>
    <property type="match status" value="1"/>
</dbReference>
<dbReference type="SUPFAM" id="SSF89796">
    <property type="entry name" value="CoA-transferase family III (CaiB/BaiF)"/>
    <property type="match status" value="2"/>
</dbReference>
<evidence type="ECO:0000256" key="1">
    <source>
        <dbReference type="SAM" id="MobiDB-lite"/>
    </source>
</evidence>
<dbReference type="Gene3D" id="3.40.50.10540">
    <property type="entry name" value="Crotonobetainyl-coa:carnitine coa-transferase, domain 1"/>
    <property type="match status" value="2"/>
</dbReference>
<dbReference type="Pfam" id="PF02515">
    <property type="entry name" value="CoA_transf_3"/>
    <property type="match status" value="1"/>
</dbReference>
<dbReference type="Gene3D" id="3.30.1540.10">
    <property type="entry name" value="formyl-coa transferase, domain 3"/>
    <property type="match status" value="1"/>
</dbReference>